<organism evidence="2 3">
    <name type="scientific">Sesamum angolense</name>
    <dbReference type="NCBI Taxonomy" id="2727404"/>
    <lineage>
        <taxon>Eukaryota</taxon>
        <taxon>Viridiplantae</taxon>
        <taxon>Streptophyta</taxon>
        <taxon>Embryophyta</taxon>
        <taxon>Tracheophyta</taxon>
        <taxon>Spermatophyta</taxon>
        <taxon>Magnoliopsida</taxon>
        <taxon>eudicotyledons</taxon>
        <taxon>Gunneridae</taxon>
        <taxon>Pentapetalae</taxon>
        <taxon>asterids</taxon>
        <taxon>lamiids</taxon>
        <taxon>Lamiales</taxon>
        <taxon>Pedaliaceae</taxon>
        <taxon>Sesamum</taxon>
    </lineage>
</organism>
<feature type="compositionally biased region" description="Basic and acidic residues" evidence="1">
    <location>
        <begin position="1"/>
        <end position="15"/>
    </location>
</feature>
<sequence>MEERGGGWERGEAGERGGGVSDADGEAKGEHAEEVAQIEAIEEEEDKAVWWGGLGKNGDIDVQQICSSDNLADLFTKAFPTAIFKKLVYNIGVRHLKYLN</sequence>
<comment type="caution">
    <text evidence="2">The sequence shown here is derived from an EMBL/GenBank/DDBJ whole genome shotgun (WGS) entry which is preliminary data.</text>
</comment>
<accession>A0AAE1T3L4</accession>
<evidence type="ECO:0000313" key="3">
    <source>
        <dbReference type="Proteomes" id="UP001289374"/>
    </source>
</evidence>
<dbReference type="AlphaFoldDB" id="A0AAE1T3L4"/>
<evidence type="ECO:0000313" key="2">
    <source>
        <dbReference type="EMBL" id="KAK4381019.1"/>
    </source>
</evidence>
<dbReference type="EMBL" id="JACGWL010000971">
    <property type="protein sequence ID" value="KAK4381019.1"/>
    <property type="molecule type" value="Genomic_DNA"/>
</dbReference>
<proteinExistence type="predicted"/>
<feature type="region of interest" description="Disordered" evidence="1">
    <location>
        <begin position="1"/>
        <end position="34"/>
    </location>
</feature>
<protein>
    <submittedName>
        <fullName evidence="2">Uncharacterized protein</fullName>
    </submittedName>
</protein>
<gene>
    <name evidence="2" type="ORF">Sango_3008400</name>
</gene>
<evidence type="ECO:0000256" key="1">
    <source>
        <dbReference type="SAM" id="MobiDB-lite"/>
    </source>
</evidence>
<keyword evidence="3" id="KW-1185">Reference proteome</keyword>
<feature type="compositionally biased region" description="Basic and acidic residues" evidence="1">
    <location>
        <begin position="25"/>
        <end position="34"/>
    </location>
</feature>
<reference evidence="2" key="1">
    <citation type="submission" date="2020-06" db="EMBL/GenBank/DDBJ databases">
        <authorList>
            <person name="Li T."/>
            <person name="Hu X."/>
            <person name="Zhang T."/>
            <person name="Song X."/>
            <person name="Zhang H."/>
            <person name="Dai N."/>
            <person name="Sheng W."/>
            <person name="Hou X."/>
            <person name="Wei L."/>
        </authorList>
    </citation>
    <scope>NUCLEOTIDE SEQUENCE</scope>
    <source>
        <strain evidence="2">K16</strain>
        <tissue evidence="2">Leaf</tissue>
    </source>
</reference>
<reference evidence="2" key="2">
    <citation type="journal article" date="2024" name="Plant">
        <title>Genomic evolution and insights into agronomic trait innovations of Sesamum species.</title>
        <authorList>
            <person name="Miao H."/>
            <person name="Wang L."/>
            <person name="Qu L."/>
            <person name="Liu H."/>
            <person name="Sun Y."/>
            <person name="Le M."/>
            <person name="Wang Q."/>
            <person name="Wei S."/>
            <person name="Zheng Y."/>
            <person name="Lin W."/>
            <person name="Duan Y."/>
            <person name="Cao H."/>
            <person name="Xiong S."/>
            <person name="Wang X."/>
            <person name="Wei L."/>
            <person name="Li C."/>
            <person name="Ma Q."/>
            <person name="Ju M."/>
            <person name="Zhao R."/>
            <person name="Li G."/>
            <person name="Mu C."/>
            <person name="Tian Q."/>
            <person name="Mei H."/>
            <person name="Zhang T."/>
            <person name="Gao T."/>
            <person name="Zhang H."/>
        </authorList>
    </citation>
    <scope>NUCLEOTIDE SEQUENCE</scope>
    <source>
        <strain evidence="2">K16</strain>
    </source>
</reference>
<name>A0AAE1T3L4_9LAMI</name>
<dbReference type="Proteomes" id="UP001289374">
    <property type="component" value="Unassembled WGS sequence"/>
</dbReference>